<keyword evidence="6 7" id="KW-0472">Membrane</keyword>
<evidence type="ECO:0000256" key="1">
    <source>
        <dbReference type="ARBA" id="ARBA00004651"/>
    </source>
</evidence>
<evidence type="ECO:0000256" key="6">
    <source>
        <dbReference type="ARBA" id="ARBA00023136"/>
    </source>
</evidence>
<evidence type="ECO:0000256" key="7">
    <source>
        <dbReference type="SAM" id="Phobius"/>
    </source>
</evidence>
<feature type="transmembrane region" description="Helical" evidence="7">
    <location>
        <begin position="360"/>
        <end position="381"/>
    </location>
</feature>
<keyword evidence="2" id="KW-0813">Transport</keyword>
<dbReference type="Gene3D" id="1.20.1250.20">
    <property type="entry name" value="MFS general substrate transporter like domains"/>
    <property type="match status" value="1"/>
</dbReference>
<dbReference type="InterPro" id="IPR005829">
    <property type="entry name" value="Sugar_transporter_CS"/>
</dbReference>
<evidence type="ECO:0000256" key="5">
    <source>
        <dbReference type="ARBA" id="ARBA00022989"/>
    </source>
</evidence>
<organism evidence="9 10">
    <name type="scientific">Pseudonocardia eucalypti</name>
    <dbReference type="NCBI Taxonomy" id="648755"/>
    <lineage>
        <taxon>Bacteria</taxon>
        <taxon>Bacillati</taxon>
        <taxon>Actinomycetota</taxon>
        <taxon>Actinomycetes</taxon>
        <taxon>Pseudonocardiales</taxon>
        <taxon>Pseudonocardiaceae</taxon>
        <taxon>Pseudonocardia</taxon>
    </lineage>
</organism>
<keyword evidence="3" id="KW-1003">Cell membrane</keyword>
<feature type="transmembrane region" description="Helical" evidence="7">
    <location>
        <begin position="242"/>
        <end position="260"/>
    </location>
</feature>
<feature type="transmembrane region" description="Helical" evidence="7">
    <location>
        <begin position="332"/>
        <end position="354"/>
    </location>
</feature>
<dbReference type="InterPro" id="IPR050171">
    <property type="entry name" value="MFS_Transporters"/>
</dbReference>
<evidence type="ECO:0000313" key="9">
    <source>
        <dbReference type="EMBL" id="GAA5151335.1"/>
    </source>
</evidence>
<keyword evidence="5 7" id="KW-1133">Transmembrane helix</keyword>
<evidence type="ECO:0000256" key="4">
    <source>
        <dbReference type="ARBA" id="ARBA00022692"/>
    </source>
</evidence>
<feature type="transmembrane region" description="Helical" evidence="7">
    <location>
        <begin position="299"/>
        <end position="320"/>
    </location>
</feature>
<dbReference type="Proteomes" id="UP001428817">
    <property type="component" value="Unassembled WGS sequence"/>
</dbReference>
<feature type="transmembrane region" description="Helical" evidence="7">
    <location>
        <begin position="36"/>
        <end position="60"/>
    </location>
</feature>
<dbReference type="PANTHER" id="PTHR23517:SF13">
    <property type="entry name" value="MAJOR FACILITATOR SUPERFAMILY MFS_1"/>
    <property type="match status" value="1"/>
</dbReference>
<accession>A0ABP9PSK9</accession>
<dbReference type="Pfam" id="PF07690">
    <property type="entry name" value="MFS_1"/>
    <property type="match status" value="1"/>
</dbReference>
<reference evidence="10" key="1">
    <citation type="journal article" date="2019" name="Int. J. Syst. Evol. Microbiol.">
        <title>The Global Catalogue of Microorganisms (GCM) 10K type strain sequencing project: providing services to taxonomists for standard genome sequencing and annotation.</title>
        <authorList>
            <consortium name="The Broad Institute Genomics Platform"/>
            <consortium name="The Broad Institute Genome Sequencing Center for Infectious Disease"/>
            <person name="Wu L."/>
            <person name="Ma J."/>
        </authorList>
    </citation>
    <scope>NUCLEOTIDE SEQUENCE [LARGE SCALE GENOMIC DNA]</scope>
    <source>
        <strain evidence="10">JCM 18303</strain>
    </source>
</reference>
<keyword evidence="4 7" id="KW-0812">Transmembrane</keyword>
<dbReference type="PANTHER" id="PTHR23517">
    <property type="entry name" value="RESISTANCE PROTEIN MDTM, PUTATIVE-RELATED-RELATED"/>
    <property type="match status" value="1"/>
</dbReference>
<feature type="transmembrane region" description="Helical" evidence="7">
    <location>
        <begin position="72"/>
        <end position="90"/>
    </location>
</feature>
<comment type="caution">
    <text evidence="9">The sequence shown here is derived from an EMBL/GenBank/DDBJ whole genome shotgun (WGS) entry which is preliminary data.</text>
</comment>
<dbReference type="EMBL" id="BAABJP010000007">
    <property type="protein sequence ID" value="GAA5151335.1"/>
    <property type="molecule type" value="Genomic_DNA"/>
</dbReference>
<proteinExistence type="predicted"/>
<dbReference type="PROSITE" id="PS50850">
    <property type="entry name" value="MFS"/>
    <property type="match status" value="1"/>
</dbReference>
<sequence length="394" mass="40289">MPAGRGWVAAAVAVATVGWGANQFAPLLLMYRAELGLSPAVTQATFGLYAAGLIPGLLLGGPVSDRFGRRRVLLPSLVVSLLASLLLIAGGTGVGWLFAGRLVAGVASGAAFSSGTVWIKELSRPGTPGEPGPGARRATVAMTAGFGAGPLVAGLLAQWGPAHTVLPYLPHLALCLVALPLAWRAPETRAPSPPSGTENWSPAARRRFLGVVAPLAPWVFGSATVALAYLPGLVAHRLAGQALLFSALVTTLPALSGIAAQPLARRVATRPTRLLATSLLVVIAGLLLAAGAAAAADPVLVAVACLALGAGYGYCQVCGLQEVQRLAPPHRLARLTATYQALSYLGFALPYLLAAAQPRWSPPTLLLATTALAALTLAATVRRANTERRTSAHV</sequence>
<dbReference type="CDD" id="cd06174">
    <property type="entry name" value="MFS"/>
    <property type="match status" value="1"/>
</dbReference>
<dbReference type="SUPFAM" id="SSF103473">
    <property type="entry name" value="MFS general substrate transporter"/>
    <property type="match status" value="1"/>
</dbReference>
<dbReference type="InterPro" id="IPR036259">
    <property type="entry name" value="MFS_trans_sf"/>
</dbReference>
<feature type="domain" description="Major facilitator superfamily (MFS) profile" evidence="8">
    <location>
        <begin position="1"/>
        <end position="388"/>
    </location>
</feature>
<dbReference type="InterPro" id="IPR011701">
    <property type="entry name" value="MFS"/>
</dbReference>
<feature type="transmembrane region" description="Helical" evidence="7">
    <location>
        <begin position="272"/>
        <end position="293"/>
    </location>
</feature>
<evidence type="ECO:0000256" key="2">
    <source>
        <dbReference type="ARBA" id="ARBA00022448"/>
    </source>
</evidence>
<evidence type="ECO:0000313" key="10">
    <source>
        <dbReference type="Proteomes" id="UP001428817"/>
    </source>
</evidence>
<comment type="subcellular location">
    <subcellularLocation>
        <location evidence="1">Cell membrane</location>
        <topology evidence="1">Multi-pass membrane protein</topology>
    </subcellularLocation>
</comment>
<evidence type="ECO:0000256" key="3">
    <source>
        <dbReference type="ARBA" id="ARBA00022475"/>
    </source>
</evidence>
<dbReference type="InterPro" id="IPR020846">
    <property type="entry name" value="MFS_dom"/>
</dbReference>
<keyword evidence="10" id="KW-1185">Reference proteome</keyword>
<name>A0ABP9PSK9_9PSEU</name>
<feature type="transmembrane region" description="Helical" evidence="7">
    <location>
        <begin position="140"/>
        <end position="159"/>
    </location>
</feature>
<evidence type="ECO:0000259" key="8">
    <source>
        <dbReference type="PROSITE" id="PS50850"/>
    </source>
</evidence>
<protein>
    <submittedName>
        <fullName evidence="9">MFS transporter</fullName>
    </submittedName>
</protein>
<feature type="transmembrane region" description="Helical" evidence="7">
    <location>
        <begin position="208"/>
        <end position="230"/>
    </location>
</feature>
<dbReference type="PROSITE" id="PS00216">
    <property type="entry name" value="SUGAR_TRANSPORT_1"/>
    <property type="match status" value="1"/>
</dbReference>
<gene>
    <name evidence="9" type="ORF">GCM10023321_18190</name>
</gene>